<dbReference type="GO" id="GO:0005654">
    <property type="term" value="C:nucleoplasm"/>
    <property type="evidence" value="ECO:0007669"/>
    <property type="project" value="TreeGrafter"/>
</dbReference>
<evidence type="ECO:0000313" key="3">
    <source>
        <dbReference type="Proteomes" id="UP000237000"/>
    </source>
</evidence>
<feature type="domain" description="Ubiquitin-like" evidence="1">
    <location>
        <begin position="1"/>
        <end position="60"/>
    </location>
</feature>
<dbReference type="STRING" id="63057.A0A2P5F645"/>
<gene>
    <name evidence="2" type="ORF">TorRG33x02_108340</name>
</gene>
<dbReference type="GO" id="GO:0031593">
    <property type="term" value="F:polyubiquitin modification-dependent protein binding"/>
    <property type="evidence" value="ECO:0007669"/>
    <property type="project" value="TreeGrafter"/>
</dbReference>
<protein>
    <submittedName>
        <fullName evidence="2">Ubiquitin domain containing protein</fullName>
    </submittedName>
</protein>
<evidence type="ECO:0000313" key="2">
    <source>
        <dbReference type="EMBL" id="PON93263.1"/>
    </source>
</evidence>
<dbReference type="CDD" id="cd17039">
    <property type="entry name" value="Ubl_ubiquitin_like"/>
    <property type="match status" value="2"/>
</dbReference>
<dbReference type="SMART" id="SM00213">
    <property type="entry name" value="UBQ"/>
    <property type="match status" value="3"/>
</dbReference>
<dbReference type="GO" id="GO:0005829">
    <property type="term" value="C:cytosol"/>
    <property type="evidence" value="ECO:0007669"/>
    <property type="project" value="TreeGrafter"/>
</dbReference>
<dbReference type="GO" id="GO:0043130">
    <property type="term" value="F:ubiquitin binding"/>
    <property type="evidence" value="ECO:0007669"/>
    <property type="project" value="TreeGrafter"/>
</dbReference>
<feature type="domain" description="Ubiquitin-like" evidence="1">
    <location>
        <begin position="171"/>
        <end position="243"/>
    </location>
</feature>
<evidence type="ECO:0000259" key="1">
    <source>
        <dbReference type="PROSITE" id="PS50053"/>
    </source>
</evidence>
<feature type="domain" description="Ubiquitin-like" evidence="1">
    <location>
        <begin position="86"/>
        <end position="157"/>
    </location>
</feature>
<reference evidence="3" key="1">
    <citation type="submission" date="2016-06" db="EMBL/GenBank/DDBJ databases">
        <title>Parallel loss of symbiosis genes in relatives of nitrogen-fixing non-legume Parasponia.</title>
        <authorList>
            <person name="Van Velzen R."/>
            <person name="Holmer R."/>
            <person name="Bu F."/>
            <person name="Rutten L."/>
            <person name="Van Zeijl A."/>
            <person name="Liu W."/>
            <person name="Santuari L."/>
            <person name="Cao Q."/>
            <person name="Sharma T."/>
            <person name="Shen D."/>
            <person name="Roswanjaya Y."/>
            <person name="Wardhani T."/>
            <person name="Kalhor M.S."/>
            <person name="Jansen J."/>
            <person name="Van den Hoogen J."/>
            <person name="Gungor B."/>
            <person name="Hartog M."/>
            <person name="Hontelez J."/>
            <person name="Verver J."/>
            <person name="Yang W.-C."/>
            <person name="Schijlen E."/>
            <person name="Repin R."/>
            <person name="Schilthuizen M."/>
            <person name="Schranz E."/>
            <person name="Heidstra R."/>
            <person name="Miyata K."/>
            <person name="Fedorova E."/>
            <person name="Kohlen W."/>
            <person name="Bisseling T."/>
            <person name="Smit S."/>
            <person name="Geurts R."/>
        </authorList>
    </citation>
    <scope>NUCLEOTIDE SEQUENCE [LARGE SCALE GENOMIC DNA]</scope>
    <source>
        <strain evidence="3">cv. RG33-2</strain>
    </source>
</reference>
<dbReference type="SUPFAM" id="SSF54236">
    <property type="entry name" value="Ubiquitin-like"/>
    <property type="match status" value="3"/>
</dbReference>
<organism evidence="2 3">
    <name type="scientific">Trema orientale</name>
    <name type="common">Charcoal tree</name>
    <name type="synonym">Celtis orientalis</name>
    <dbReference type="NCBI Taxonomy" id="63057"/>
    <lineage>
        <taxon>Eukaryota</taxon>
        <taxon>Viridiplantae</taxon>
        <taxon>Streptophyta</taxon>
        <taxon>Embryophyta</taxon>
        <taxon>Tracheophyta</taxon>
        <taxon>Spermatophyta</taxon>
        <taxon>Magnoliopsida</taxon>
        <taxon>eudicotyledons</taxon>
        <taxon>Gunneridae</taxon>
        <taxon>Pentapetalae</taxon>
        <taxon>rosids</taxon>
        <taxon>fabids</taxon>
        <taxon>Rosales</taxon>
        <taxon>Cannabaceae</taxon>
        <taxon>Trema</taxon>
    </lineage>
</organism>
<sequence length="255" mass="29311">MKVIICVLQHEVDIELGHQEPVMEIKRKIEQHLGIPMASQTLSICGWELLDELYTKDYPIITEGTRIDLTIQSMQLPPPLDQTNKIQILIKFSTRQHPMEVERTETVRSLKEQIHIIDGTPIRRMSLFFSGRELEDDYRNLGEYGIRESSEIIVLRKVANRQRDEPPSRRLNIVVQTSSSLLNAASIPLEMSDSSTVNELRQLLVSGKILPLDDYLFIHKQRIMRDSCSLRWHGVEDGDFLYVFKGTVTPGESSV</sequence>
<comment type="caution">
    <text evidence="2">The sequence shown here is derived from an EMBL/GenBank/DDBJ whole genome shotgun (WGS) entry which is preliminary data.</text>
</comment>
<dbReference type="Proteomes" id="UP000237000">
    <property type="component" value="Unassembled WGS sequence"/>
</dbReference>
<accession>A0A2P5F645</accession>
<name>A0A2P5F645_TREOI</name>
<dbReference type="Gene3D" id="3.10.20.90">
    <property type="entry name" value="Phosphatidylinositol 3-kinase Catalytic Subunit, Chain A, domain 1"/>
    <property type="match status" value="3"/>
</dbReference>
<dbReference type="InterPro" id="IPR029071">
    <property type="entry name" value="Ubiquitin-like_domsf"/>
</dbReference>
<dbReference type="Pfam" id="PF00240">
    <property type="entry name" value="ubiquitin"/>
    <property type="match status" value="2"/>
</dbReference>
<dbReference type="OrthoDB" id="428577at2759"/>
<dbReference type="PROSITE" id="PS50053">
    <property type="entry name" value="UBIQUITIN_2"/>
    <property type="match status" value="3"/>
</dbReference>
<dbReference type="AlphaFoldDB" id="A0A2P5F645"/>
<dbReference type="GO" id="GO:0043161">
    <property type="term" value="P:proteasome-mediated ubiquitin-dependent protein catabolic process"/>
    <property type="evidence" value="ECO:0007669"/>
    <property type="project" value="TreeGrafter"/>
</dbReference>
<dbReference type="PANTHER" id="PTHR10621:SF0">
    <property type="entry name" value="UV EXCISION REPAIR PROTEIN RAD23"/>
    <property type="match status" value="1"/>
</dbReference>
<keyword evidence="3" id="KW-1185">Reference proteome</keyword>
<proteinExistence type="predicted"/>
<dbReference type="EMBL" id="JXTC01000059">
    <property type="protein sequence ID" value="PON93263.1"/>
    <property type="molecule type" value="Genomic_DNA"/>
</dbReference>
<dbReference type="GO" id="GO:0070628">
    <property type="term" value="F:proteasome binding"/>
    <property type="evidence" value="ECO:0007669"/>
    <property type="project" value="TreeGrafter"/>
</dbReference>
<dbReference type="InParanoid" id="A0A2P5F645"/>
<dbReference type="FunCoup" id="A0A2P5F645">
    <property type="interactions" value="7"/>
</dbReference>
<dbReference type="InterPro" id="IPR000626">
    <property type="entry name" value="Ubiquitin-like_dom"/>
</dbReference>
<dbReference type="PANTHER" id="PTHR10621">
    <property type="entry name" value="UV EXCISION REPAIR PROTEIN RAD23"/>
    <property type="match status" value="1"/>
</dbReference>